<dbReference type="Pfam" id="PF00059">
    <property type="entry name" value="Lectin_C"/>
    <property type="match status" value="1"/>
</dbReference>
<dbReference type="PANTHER" id="PTHR22803">
    <property type="entry name" value="MANNOSE, PHOSPHOLIPASE, LECTIN RECEPTOR RELATED"/>
    <property type="match status" value="1"/>
</dbReference>
<evidence type="ECO:0000259" key="2">
    <source>
        <dbReference type="PROSITE" id="PS50041"/>
    </source>
</evidence>
<dbReference type="Gene3D" id="3.10.100.10">
    <property type="entry name" value="Mannose-Binding Protein A, subunit A"/>
    <property type="match status" value="1"/>
</dbReference>
<dbReference type="InterPro" id="IPR001304">
    <property type="entry name" value="C-type_lectin-like"/>
</dbReference>
<dbReference type="CDD" id="cd00037">
    <property type="entry name" value="CLECT"/>
    <property type="match status" value="1"/>
</dbReference>
<gene>
    <name evidence="3" type="ORF">ANCDUO_08367</name>
</gene>
<accession>A0A0C2CWR5</accession>
<feature type="chain" id="PRO_5002146965" evidence="1">
    <location>
        <begin position="26"/>
        <end position="130"/>
    </location>
</feature>
<dbReference type="SMART" id="SM00034">
    <property type="entry name" value="CLECT"/>
    <property type="match status" value="1"/>
</dbReference>
<proteinExistence type="predicted"/>
<sequence>MSGIIQISIAISSLYIAFSANTALATPPIYLSSDAKTFLEAEEICKTKKGHLASIHSDEENEFVGTFIKKGAEKVWLGMAIDQDKNMTWTDGSAVDFVNWFYVNADGTKCDVMASFPTVFAYEEGATVKS</sequence>
<protein>
    <submittedName>
        <fullName evidence="3">Lectin C-type domain protein</fullName>
    </submittedName>
</protein>
<dbReference type="InterPro" id="IPR016187">
    <property type="entry name" value="CTDL_fold"/>
</dbReference>
<dbReference type="EMBL" id="KN730189">
    <property type="protein sequence ID" value="KIH61363.1"/>
    <property type="molecule type" value="Genomic_DNA"/>
</dbReference>
<evidence type="ECO:0000313" key="3">
    <source>
        <dbReference type="EMBL" id="KIH61363.1"/>
    </source>
</evidence>
<dbReference type="SUPFAM" id="SSF56436">
    <property type="entry name" value="C-type lectin-like"/>
    <property type="match status" value="1"/>
</dbReference>
<name>A0A0C2CWR5_9BILA</name>
<organism evidence="3 4">
    <name type="scientific">Ancylostoma duodenale</name>
    <dbReference type="NCBI Taxonomy" id="51022"/>
    <lineage>
        <taxon>Eukaryota</taxon>
        <taxon>Metazoa</taxon>
        <taxon>Ecdysozoa</taxon>
        <taxon>Nematoda</taxon>
        <taxon>Chromadorea</taxon>
        <taxon>Rhabditida</taxon>
        <taxon>Rhabditina</taxon>
        <taxon>Rhabditomorpha</taxon>
        <taxon>Strongyloidea</taxon>
        <taxon>Ancylostomatidae</taxon>
        <taxon>Ancylostomatinae</taxon>
        <taxon>Ancylostoma</taxon>
    </lineage>
</organism>
<feature type="domain" description="C-type lectin" evidence="2">
    <location>
        <begin position="30"/>
        <end position="110"/>
    </location>
</feature>
<keyword evidence="4" id="KW-1185">Reference proteome</keyword>
<evidence type="ECO:0000256" key="1">
    <source>
        <dbReference type="SAM" id="SignalP"/>
    </source>
</evidence>
<reference evidence="3 4" key="1">
    <citation type="submission" date="2013-12" db="EMBL/GenBank/DDBJ databases">
        <title>Draft genome of the parsitic nematode Ancylostoma duodenale.</title>
        <authorList>
            <person name="Mitreva M."/>
        </authorList>
    </citation>
    <scope>NUCLEOTIDE SEQUENCE [LARGE SCALE GENOMIC DNA]</scope>
    <source>
        <strain evidence="3 4">Zhejiang</strain>
    </source>
</reference>
<dbReference type="OrthoDB" id="5860166at2759"/>
<dbReference type="PROSITE" id="PS50041">
    <property type="entry name" value="C_TYPE_LECTIN_2"/>
    <property type="match status" value="1"/>
</dbReference>
<feature type="signal peptide" evidence="1">
    <location>
        <begin position="1"/>
        <end position="25"/>
    </location>
</feature>
<evidence type="ECO:0000313" key="4">
    <source>
        <dbReference type="Proteomes" id="UP000054047"/>
    </source>
</evidence>
<dbReference type="InterPro" id="IPR050111">
    <property type="entry name" value="C-type_lectin/snaclec_domain"/>
</dbReference>
<keyword evidence="1" id="KW-0732">Signal</keyword>
<dbReference type="AlphaFoldDB" id="A0A0C2CWR5"/>
<dbReference type="InterPro" id="IPR016186">
    <property type="entry name" value="C-type_lectin-like/link_sf"/>
</dbReference>
<dbReference type="Proteomes" id="UP000054047">
    <property type="component" value="Unassembled WGS sequence"/>
</dbReference>